<sequence length="49" mass="5383">MFGACRVQRSDEGHIGKMTPRLELPDTMQASLCVAEYTTSQYDSGGKCL</sequence>
<proteinExistence type="predicted"/>
<reference evidence="1" key="1">
    <citation type="submission" date="2023-11" db="EMBL/GenBank/DDBJ databases">
        <title>Genome assemblies of two species of porcelain crab, Petrolisthes cinctipes and Petrolisthes manimaculis (Anomura: Porcellanidae).</title>
        <authorList>
            <person name="Angst P."/>
        </authorList>
    </citation>
    <scope>NUCLEOTIDE SEQUENCE</scope>
    <source>
        <strain evidence="1">PB745_02</strain>
        <tissue evidence="1">Gill</tissue>
    </source>
</reference>
<dbReference type="EMBL" id="JAWZYT010003297">
    <property type="protein sequence ID" value="KAK4299111.1"/>
    <property type="molecule type" value="Genomic_DNA"/>
</dbReference>
<evidence type="ECO:0000313" key="1">
    <source>
        <dbReference type="EMBL" id="KAK4299111.1"/>
    </source>
</evidence>
<accession>A0AAE1P1S7</accession>
<keyword evidence="2" id="KW-1185">Reference proteome</keyword>
<name>A0AAE1P1S7_9EUCA</name>
<dbReference type="AlphaFoldDB" id="A0AAE1P1S7"/>
<organism evidence="1 2">
    <name type="scientific">Petrolisthes manimaculis</name>
    <dbReference type="NCBI Taxonomy" id="1843537"/>
    <lineage>
        <taxon>Eukaryota</taxon>
        <taxon>Metazoa</taxon>
        <taxon>Ecdysozoa</taxon>
        <taxon>Arthropoda</taxon>
        <taxon>Crustacea</taxon>
        <taxon>Multicrustacea</taxon>
        <taxon>Malacostraca</taxon>
        <taxon>Eumalacostraca</taxon>
        <taxon>Eucarida</taxon>
        <taxon>Decapoda</taxon>
        <taxon>Pleocyemata</taxon>
        <taxon>Anomura</taxon>
        <taxon>Galatheoidea</taxon>
        <taxon>Porcellanidae</taxon>
        <taxon>Petrolisthes</taxon>
    </lineage>
</organism>
<gene>
    <name evidence="1" type="ORF">Pmani_028585</name>
</gene>
<dbReference type="Proteomes" id="UP001292094">
    <property type="component" value="Unassembled WGS sequence"/>
</dbReference>
<protein>
    <submittedName>
        <fullName evidence="1">Uncharacterized protein</fullName>
    </submittedName>
</protein>
<evidence type="ECO:0000313" key="2">
    <source>
        <dbReference type="Proteomes" id="UP001292094"/>
    </source>
</evidence>
<comment type="caution">
    <text evidence="1">The sequence shown here is derived from an EMBL/GenBank/DDBJ whole genome shotgun (WGS) entry which is preliminary data.</text>
</comment>
<feature type="non-terminal residue" evidence="1">
    <location>
        <position position="49"/>
    </location>
</feature>